<protein>
    <submittedName>
        <fullName evidence="1">Uncharacterized protein</fullName>
    </submittedName>
</protein>
<dbReference type="PANTHER" id="PTHR36703:SF1">
    <property type="entry name" value="TRIACYLGLYCEROL LIPASE-LIKE PROTEIN"/>
    <property type="match status" value="1"/>
</dbReference>
<dbReference type="AlphaFoldDB" id="A0AAP0B2U6"/>
<organism evidence="1 2">
    <name type="scientific">Platanthera zijinensis</name>
    <dbReference type="NCBI Taxonomy" id="2320716"/>
    <lineage>
        <taxon>Eukaryota</taxon>
        <taxon>Viridiplantae</taxon>
        <taxon>Streptophyta</taxon>
        <taxon>Embryophyta</taxon>
        <taxon>Tracheophyta</taxon>
        <taxon>Spermatophyta</taxon>
        <taxon>Magnoliopsida</taxon>
        <taxon>Liliopsida</taxon>
        <taxon>Asparagales</taxon>
        <taxon>Orchidaceae</taxon>
        <taxon>Orchidoideae</taxon>
        <taxon>Orchideae</taxon>
        <taxon>Orchidinae</taxon>
        <taxon>Platanthera</taxon>
    </lineage>
</organism>
<keyword evidence="2" id="KW-1185">Reference proteome</keyword>
<gene>
    <name evidence="1" type="ORF">KSP39_PZI019083</name>
</gene>
<sequence length="143" mass="15899">MAQRLRSSGRYIFRALNPKLLAGGGSSAEGRDGRPFFRALAPASLKRKASNSFSAIQDTYFSTKEVFESHRVVFTVGTSIASILTAWAGYSLRQYHQSNVERRLESIEKTMMRTYDVEREEIKKIVTSGNISTTTCIAASGLH</sequence>
<accession>A0AAP0B2U6</accession>
<evidence type="ECO:0000313" key="1">
    <source>
        <dbReference type="EMBL" id="KAK8924206.1"/>
    </source>
</evidence>
<reference evidence="1 2" key="1">
    <citation type="journal article" date="2022" name="Nat. Plants">
        <title>Genomes of leafy and leafless Platanthera orchids illuminate the evolution of mycoheterotrophy.</title>
        <authorList>
            <person name="Li M.H."/>
            <person name="Liu K.W."/>
            <person name="Li Z."/>
            <person name="Lu H.C."/>
            <person name="Ye Q.L."/>
            <person name="Zhang D."/>
            <person name="Wang J.Y."/>
            <person name="Li Y.F."/>
            <person name="Zhong Z.M."/>
            <person name="Liu X."/>
            <person name="Yu X."/>
            <person name="Liu D.K."/>
            <person name="Tu X.D."/>
            <person name="Liu B."/>
            <person name="Hao Y."/>
            <person name="Liao X.Y."/>
            <person name="Jiang Y.T."/>
            <person name="Sun W.H."/>
            <person name="Chen J."/>
            <person name="Chen Y.Q."/>
            <person name="Ai Y."/>
            <person name="Zhai J.W."/>
            <person name="Wu S.S."/>
            <person name="Zhou Z."/>
            <person name="Hsiao Y.Y."/>
            <person name="Wu W.L."/>
            <person name="Chen Y.Y."/>
            <person name="Lin Y.F."/>
            <person name="Hsu J.L."/>
            <person name="Li C.Y."/>
            <person name="Wang Z.W."/>
            <person name="Zhao X."/>
            <person name="Zhong W.Y."/>
            <person name="Ma X.K."/>
            <person name="Ma L."/>
            <person name="Huang J."/>
            <person name="Chen G.Z."/>
            <person name="Huang M.Z."/>
            <person name="Huang L."/>
            <person name="Peng D.H."/>
            <person name="Luo Y.B."/>
            <person name="Zou S.Q."/>
            <person name="Chen S.P."/>
            <person name="Lan S."/>
            <person name="Tsai W.C."/>
            <person name="Van de Peer Y."/>
            <person name="Liu Z.J."/>
        </authorList>
    </citation>
    <scope>NUCLEOTIDE SEQUENCE [LARGE SCALE GENOMIC DNA]</scope>
    <source>
        <strain evidence="1">Lor287</strain>
    </source>
</reference>
<dbReference type="PANTHER" id="PTHR36703">
    <property type="entry name" value="TRIACYLGLYCEROL LIPASE-LIKE PROTEIN"/>
    <property type="match status" value="1"/>
</dbReference>
<comment type="caution">
    <text evidence="1">The sequence shown here is derived from an EMBL/GenBank/DDBJ whole genome shotgun (WGS) entry which is preliminary data.</text>
</comment>
<dbReference type="EMBL" id="JBBWWQ010000017">
    <property type="protein sequence ID" value="KAK8924206.1"/>
    <property type="molecule type" value="Genomic_DNA"/>
</dbReference>
<proteinExistence type="predicted"/>
<dbReference type="Proteomes" id="UP001418222">
    <property type="component" value="Unassembled WGS sequence"/>
</dbReference>
<evidence type="ECO:0000313" key="2">
    <source>
        <dbReference type="Proteomes" id="UP001418222"/>
    </source>
</evidence>
<name>A0AAP0B2U6_9ASPA</name>